<dbReference type="Proteomes" id="UP001348369">
    <property type="component" value="Chromosome"/>
</dbReference>
<evidence type="ECO:0000313" key="1">
    <source>
        <dbReference type="EMBL" id="WSB97222.1"/>
    </source>
</evidence>
<name>A0ACD4ZHD4_9ACTN</name>
<evidence type="ECO:0000313" key="2">
    <source>
        <dbReference type="Proteomes" id="UP001348369"/>
    </source>
</evidence>
<sequence>MDQRPGSGTRQDESEVSGERRAQRLELSVPQVAGSAFAAVAAAVLASRLGVYGTIVGAGVVSVIATCGGPVLQHLFRRTGEQIREVTVQVKPGGRQVPVRDDPADPPVLDGEFGEATTHGTRVRGWKRPLRAAVVVFVVAMVGITGFELAAGQDLNGGKGTTVGYVVRGGGGDSTPSKDPANSPDPGGDPSGTPDGRSSGGTGGTDPGGSPGTGPSAGTDTGQGGGTDPSATPSTTPSATPSGSGASSPAPTPSDGSGSTGTSDPGTGNSATTGP</sequence>
<organism evidence="1 2">
    <name type="scientific">Streptomyces scopuliridis</name>
    <dbReference type="NCBI Taxonomy" id="452529"/>
    <lineage>
        <taxon>Bacteria</taxon>
        <taxon>Bacillati</taxon>
        <taxon>Actinomycetota</taxon>
        <taxon>Actinomycetes</taxon>
        <taxon>Kitasatosporales</taxon>
        <taxon>Streptomycetaceae</taxon>
        <taxon>Streptomyces</taxon>
    </lineage>
</organism>
<protein>
    <submittedName>
        <fullName evidence="1">Uncharacterized protein</fullName>
    </submittedName>
</protein>
<accession>A0ACD4ZHD4</accession>
<dbReference type="EMBL" id="CP109109">
    <property type="protein sequence ID" value="WSB97222.1"/>
    <property type="molecule type" value="Genomic_DNA"/>
</dbReference>
<gene>
    <name evidence="1" type="ORF">OG835_09500</name>
</gene>
<proteinExistence type="predicted"/>
<reference evidence="1" key="1">
    <citation type="submission" date="2022-10" db="EMBL/GenBank/DDBJ databases">
        <title>The complete genomes of actinobacterial strains from the NBC collection.</title>
        <authorList>
            <person name="Joergensen T.S."/>
            <person name="Alvarez Arevalo M."/>
            <person name="Sterndorff E.B."/>
            <person name="Faurdal D."/>
            <person name="Vuksanovic O."/>
            <person name="Mourched A.-S."/>
            <person name="Charusanti P."/>
            <person name="Shaw S."/>
            <person name="Blin K."/>
            <person name="Weber T."/>
        </authorList>
    </citation>
    <scope>NUCLEOTIDE SEQUENCE</scope>
    <source>
        <strain evidence="1">NBC 01771</strain>
    </source>
</reference>
<keyword evidence="2" id="KW-1185">Reference proteome</keyword>